<dbReference type="Proteomes" id="UP000824134">
    <property type="component" value="Unassembled WGS sequence"/>
</dbReference>
<evidence type="ECO:0000256" key="1">
    <source>
        <dbReference type="SAM" id="Phobius"/>
    </source>
</evidence>
<name>A0A9D1ZUA4_9MICC</name>
<proteinExistence type="predicted"/>
<sequence>MLKRTDTHYDTTGRQVYLNYRPGFFAQPWYPVLVFVLLAPSAQLLSLILLIAGTYANGVRYPRQHGVFKRGYFFFSFIAGVVIPFAAIFWGSATTVSFG</sequence>
<keyword evidence="1" id="KW-1133">Transmembrane helix</keyword>
<accession>A0A9D1ZUA4</accession>
<dbReference type="EMBL" id="DXCN01000059">
    <property type="protein sequence ID" value="HIY95546.1"/>
    <property type="molecule type" value="Genomic_DNA"/>
</dbReference>
<reference evidence="2" key="1">
    <citation type="journal article" date="2021" name="PeerJ">
        <title>Extensive microbial diversity within the chicken gut microbiome revealed by metagenomics and culture.</title>
        <authorList>
            <person name="Gilroy R."/>
            <person name="Ravi A."/>
            <person name="Getino M."/>
            <person name="Pursley I."/>
            <person name="Horton D.L."/>
            <person name="Alikhan N.F."/>
            <person name="Baker D."/>
            <person name="Gharbi K."/>
            <person name="Hall N."/>
            <person name="Watson M."/>
            <person name="Adriaenssens E.M."/>
            <person name="Foster-Nyarko E."/>
            <person name="Jarju S."/>
            <person name="Secka A."/>
            <person name="Antonio M."/>
            <person name="Oren A."/>
            <person name="Chaudhuri R.R."/>
            <person name="La Ragione R."/>
            <person name="Hildebrand F."/>
            <person name="Pallen M.J."/>
        </authorList>
    </citation>
    <scope>NUCLEOTIDE SEQUENCE</scope>
    <source>
        <strain evidence="2">ChiHjej12B11-9195</strain>
    </source>
</reference>
<evidence type="ECO:0000313" key="3">
    <source>
        <dbReference type="Proteomes" id="UP000824134"/>
    </source>
</evidence>
<organism evidence="2 3">
    <name type="scientific">Candidatus Rothia avicola</name>
    <dbReference type="NCBI Taxonomy" id="2840478"/>
    <lineage>
        <taxon>Bacteria</taxon>
        <taxon>Bacillati</taxon>
        <taxon>Actinomycetota</taxon>
        <taxon>Actinomycetes</taxon>
        <taxon>Micrococcales</taxon>
        <taxon>Micrococcaceae</taxon>
        <taxon>Rothia</taxon>
    </lineage>
</organism>
<keyword evidence="1" id="KW-0812">Transmembrane</keyword>
<gene>
    <name evidence="2" type="ORF">H9821_07790</name>
</gene>
<feature type="transmembrane region" description="Helical" evidence="1">
    <location>
        <begin position="72"/>
        <end position="93"/>
    </location>
</feature>
<dbReference type="AlphaFoldDB" id="A0A9D1ZUA4"/>
<evidence type="ECO:0000313" key="2">
    <source>
        <dbReference type="EMBL" id="HIY95546.1"/>
    </source>
</evidence>
<keyword evidence="1" id="KW-0472">Membrane</keyword>
<comment type="caution">
    <text evidence="2">The sequence shown here is derived from an EMBL/GenBank/DDBJ whole genome shotgun (WGS) entry which is preliminary data.</text>
</comment>
<protein>
    <submittedName>
        <fullName evidence="2">Uncharacterized protein</fullName>
    </submittedName>
</protein>
<reference evidence="2" key="2">
    <citation type="submission" date="2021-04" db="EMBL/GenBank/DDBJ databases">
        <authorList>
            <person name="Gilroy R."/>
        </authorList>
    </citation>
    <scope>NUCLEOTIDE SEQUENCE</scope>
    <source>
        <strain evidence="2">ChiHjej12B11-9195</strain>
    </source>
</reference>
<feature type="transmembrane region" description="Helical" evidence="1">
    <location>
        <begin position="29"/>
        <end position="51"/>
    </location>
</feature>